<dbReference type="Proteomes" id="UP000283855">
    <property type="component" value="Unassembled WGS sequence"/>
</dbReference>
<feature type="domain" description="Protein FecR C-terminal" evidence="3">
    <location>
        <begin position="268"/>
        <end position="337"/>
    </location>
</feature>
<gene>
    <name evidence="4" type="ORF">DW921_01280</name>
</gene>
<dbReference type="EMBL" id="QSFT01000002">
    <property type="protein sequence ID" value="RHA78610.1"/>
    <property type="molecule type" value="Genomic_DNA"/>
</dbReference>
<dbReference type="PANTHER" id="PTHR30273:SF2">
    <property type="entry name" value="PROTEIN FECR"/>
    <property type="match status" value="1"/>
</dbReference>
<evidence type="ECO:0000259" key="3">
    <source>
        <dbReference type="Pfam" id="PF16344"/>
    </source>
</evidence>
<dbReference type="InterPro" id="IPR012373">
    <property type="entry name" value="Ferrdict_sens_TM"/>
</dbReference>
<dbReference type="Gene3D" id="2.60.120.1440">
    <property type="match status" value="1"/>
</dbReference>
<comment type="caution">
    <text evidence="4">The sequence shown here is derived from an EMBL/GenBank/DDBJ whole genome shotgun (WGS) entry which is preliminary data.</text>
</comment>
<organism evidence="4 5">
    <name type="scientific">Phocaeicola coprophilus</name>
    <dbReference type="NCBI Taxonomy" id="387090"/>
    <lineage>
        <taxon>Bacteria</taxon>
        <taxon>Pseudomonadati</taxon>
        <taxon>Bacteroidota</taxon>
        <taxon>Bacteroidia</taxon>
        <taxon>Bacteroidales</taxon>
        <taxon>Bacteroidaceae</taxon>
        <taxon>Phocaeicola</taxon>
    </lineage>
</organism>
<feature type="transmembrane region" description="Helical" evidence="1">
    <location>
        <begin position="92"/>
        <end position="111"/>
    </location>
</feature>
<dbReference type="InterPro" id="IPR032508">
    <property type="entry name" value="FecR_C"/>
</dbReference>
<dbReference type="RefSeq" id="WP_008142672.1">
    <property type="nucleotide sequence ID" value="NZ_CABJGD010000002.1"/>
</dbReference>
<dbReference type="InterPro" id="IPR006860">
    <property type="entry name" value="FecR"/>
</dbReference>
<dbReference type="GeneID" id="78406667"/>
<dbReference type="Gene3D" id="3.55.50.30">
    <property type="match status" value="1"/>
</dbReference>
<reference evidence="4 5" key="1">
    <citation type="submission" date="2018-08" db="EMBL/GenBank/DDBJ databases">
        <title>A genome reference for cultivated species of the human gut microbiota.</title>
        <authorList>
            <person name="Zou Y."/>
            <person name="Xue W."/>
            <person name="Luo G."/>
        </authorList>
    </citation>
    <scope>NUCLEOTIDE SEQUENCE [LARGE SCALE GENOMIC DNA]</scope>
    <source>
        <strain evidence="4 5">AM42-38</strain>
    </source>
</reference>
<dbReference type="PANTHER" id="PTHR30273">
    <property type="entry name" value="PERIPLASMIC SIGNAL SENSOR AND SIGMA FACTOR ACTIVATOR FECR-RELATED"/>
    <property type="match status" value="1"/>
</dbReference>
<accession>A0A413T4H1</accession>
<keyword evidence="1" id="KW-1133">Transmembrane helix</keyword>
<dbReference type="GO" id="GO:0016989">
    <property type="term" value="F:sigma factor antagonist activity"/>
    <property type="evidence" value="ECO:0007669"/>
    <property type="project" value="TreeGrafter"/>
</dbReference>
<evidence type="ECO:0000256" key="1">
    <source>
        <dbReference type="SAM" id="Phobius"/>
    </source>
</evidence>
<protein>
    <submittedName>
        <fullName evidence="4">FecR family protein</fullName>
    </submittedName>
</protein>
<keyword evidence="1" id="KW-0812">Transmembrane</keyword>
<evidence type="ECO:0000313" key="4">
    <source>
        <dbReference type="EMBL" id="RHA78610.1"/>
    </source>
</evidence>
<name>A0A413T4H1_9BACT</name>
<keyword evidence="1" id="KW-0472">Membrane</keyword>
<evidence type="ECO:0000313" key="5">
    <source>
        <dbReference type="Proteomes" id="UP000283855"/>
    </source>
</evidence>
<dbReference type="AlphaFoldDB" id="A0A413T4H1"/>
<evidence type="ECO:0000259" key="2">
    <source>
        <dbReference type="Pfam" id="PF04773"/>
    </source>
</evidence>
<feature type="domain" description="FecR protein" evidence="2">
    <location>
        <begin position="133"/>
        <end position="222"/>
    </location>
</feature>
<sequence length="338" mass="38839">MSYIKEIVNFFFHHNVSGNIKRRVYDRMLHPSQDQERDNALRQIWNGLEASECNNDEIEKNLAVVENILFKGKKEEKTIVSSQSFWHGWGKIVAVWTIPFIMLCASAYFYFSTPAVEQIKMAEVSYIQHYASEGTHEEVTLPDGSEICLNGGSMLMYPSTFPSSGRWVYLIGEAHFDVAKDKKHPFTVSTGFMQLHVLGTQFNVSAYPEDSQIKATLETGRIMINVRGDSVDYYLDPNNQLVYTPRTGKVETHPVLASDFSDWRKGELCFNDIAFADAMSMLERTYGVKIHIQNSSYDKQRLRAHFNKNESLGTVLQIIKMMIPYFEYQIVGKDVYIE</sequence>
<dbReference type="Pfam" id="PF04773">
    <property type="entry name" value="FecR"/>
    <property type="match status" value="1"/>
</dbReference>
<dbReference type="Pfam" id="PF16344">
    <property type="entry name" value="FecR_C"/>
    <property type="match status" value="1"/>
</dbReference>
<proteinExistence type="predicted"/>